<evidence type="ECO:0000313" key="1">
    <source>
        <dbReference type="EMBL" id="TDP05000.1"/>
    </source>
</evidence>
<dbReference type="EMBL" id="SNXE01000012">
    <property type="protein sequence ID" value="TDP05000.1"/>
    <property type="molecule type" value="Genomic_DNA"/>
</dbReference>
<gene>
    <name evidence="1" type="ORF">DFR39_11232</name>
</gene>
<keyword evidence="2" id="KW-1185">Reference proteome</keyword>
<sequence length="72" mass="8076">METAATASALASRYELRFQSLFDAGRALAFPCDERGRVPLDALSERARENYLYARAVVGRDYAAPELHRRAD</sequence>
<dbReference type="AlphaFoldDB" id="A0A4R6MSI4"/>
<dbReference type="Proteomes" id="UP000295357">
    <property type="component" value="Unassembled WGS sequence"/>
</dbReference>
<accession>A0A4R6MSI4</accession>
<organism evidence="1 2">
    <name type="scientific">Roseateles asaccharophilus</name>
    <dbReference type="NCBI Taxonomy" id="582607"/>
    <lineage>
        <taxon>Bacteria</taxon>
        <taxon>Pseudomonadati</taxon>
        <taxon>Pseudomonadota</taxon>
        <taxon>Betaproteobacteria</taxon>
        <taxon>Burkholderiales</taxon>
        <taxon>Sphaerotilaceae</taxon>
        <taxon>Roseateles</taxon>
    </lineage>
</organism>
<evidence type="ECO:0000313" key="2">
    <source>
        <dbReference type="Proteomes" id="UP000295357"/>
    </source>
</evidence>
<protein>
    <submittedName>
        <fullName evidence="1">Uncharacterized protein</fullName>
    </submittedName>
</protein>
<proteinExistence type="predicted"/>
<name>A0A4R6MSI4_9BURK</name>
<comment type="caution">
    <text evidence="1">The sequence shown here is derived from an EMBL/GenBank/DDBJ whole genome shotgun (WGS) entry which is preliminary data.</text>
</comment>
<reference evidence="1 2" key="1">
    <citation type="submission" date="2019-03" db="EMBL/GenBank/DDBJ databases">
        <title>Genomic Encyclopedia of Type Strains, Phase IV (KMG-IV): sequencing the most valuable type-strain genomes for metagenomic binning, comparative biology and taxonomic classification.</title>
        <authorList>
            <person name="Goeker M."/>
        </authorList>
    </citation>
    <scope>NUCLEOTIDE SEQUENCE [LARGE SCALE GENOMIC DNA]</scope>
    <source>
        <strain evidence="1 2">DSM 25082</strain>
    </source>
</reference>
<dbReference type="RefSeq" id="WP_133605343.1">
    <property type="nucleotide sequence ID" value="NZ_JAUFPJ010000014.1"/>
</dbReference>
<dbReference type="OrthoDB" id="8687530at2"/>